<evidence type="ECO:0000313" key="2">
    <source>
        <dbReference type="EMBL" id="KAB7783184.1"/>
    </source>
</evidence>
<evidence type="ECO:0000256" key="1">
    <source>
        <dbReference type="SAM" id="MobiDB-lite"/>
    </source>
</evidence>
<dbReference type="EMBL" id="WEKV01000018">
    <property type="protein sequence ID" value="KAB7783184.1"/>
    <property type="molecule type" value="Genomic_DNA"/>
</dbReference>
<organism evidence="2 3">
    <name type="scientific">Methylorubrum populi</name>
    <dbReference type="NCBI Taxonomy" id="223967"/>
    <lineage>
        <taxon>Bacteria</taxon>
        <taxon>Pseudomonadati</taxon>
        <taxon>Pseudomonadota</taxon>
        <taxon>Alphaproteobacteria</taxon>
        <taxon>Hyphomicrobiales</taxon>
        <taxon>Methylobacteriaceae</taxon>
        <taxon>Methylorubrum</taxon>
    </lineage>
</organism>
<protein>
    <submittedName>
        <fullName evidence="2">Uncharacterized protein</fullName>
    </submittedName>
</protein>
<dbReference type="Proteomes" id="UP000469949">
    <property type="component" value="Unassembled WGS sequence"/>
</dbReference>
<gene>
    <name evidence="2" type="ORF">F8B43_4478</name>
</gene>
<reference evidence="2 3" key="1">
    <citation type="submission" date="2019-10" db="EMBL/GenBank/DDBJ databases">
        <title>Draft Genome Sequence of the Caffeine Degrading Methylotroph Methylorubrum populi PINKEL.</title>
        <authorList>
            <person name="Dawson S.C."/>
            <person name="Zhang X."/>
            <person name="Wright M.E."/>
            <person name="Sharma G."/>
            <person name="Langner J.T."/>
            <person name="Ditty J.L."/>
            <person name="Subuyuj G.A."/>
        </authorList>
    </citation>
    <scope>NUCLEOTIDE SEQUENCE [LARGE SCALE GENOMIC DNA]</scope>
    <source>
        <strain evidence="2 3">Pinkel</strain>
    </source>
</reference>
<name>A0A833J2T5_9HYPH</name>
<dbReference type="AlphaFoldDB" id="A0A833J2T5"/>
<feature type="compositionally biased region" description="Basic residues" evidence="1">
    <location>
        <begin position="33"/>
        <end position="44"/>
    </location>
</feature>
<accession>A0A833J2T5</accession>
<sequence>MRPLRCRDVPPAPSTGRSAAAGMRGDGASAGTGRRRRKRPEASS</sequence>
<evidence type="ECO:0000313" key="3">
    <source>
        <dbReference type="Proteomes" id="UP000469949"/>
    </source>
</evidence>
<proteinExistence type="predicted"/>
<feature type="region of interest" description="Disordered" evidence="1">
    <location>
        <begin position="1"/>
        <end position="44"/>
    </location>
</feature>
<comment type="caution">
    <text evidence="2">The sequence shown here is derived from an EMBL/GenBank/DDBJ whole genome shotgun (WGS) entry which is preliminary data.</text>
</comment>